<comment type="caution">
    <text evidence="1">The sequence shown here is derived from an EMBL/GenBank/DDBJ whole genome shotgun (WGS) entry which is preliminary data.</text>
</comment>
<sequence>MGELSAFRECIVRAYGSPDEPDWGFVRGVVDRNPYRPLFDELALRFPVEDDTDVNCDVSFTFLITGKRVLSLKLSMVGPYATLLAVTGSDPDAPLQVVSRLEDCANDDERAVFQLVTRHGFRILTTEELETSTRFRLEDTDIVPLYRALFAFEGLLPWR</sequence>
<protein>
    <submittedName>
        <fullName evidence="1">Uncharacterized protein</fullName>
    </submittedName>
</protein>
<name>A0ABW5G038_9PSEU</name>
<proteinExistence type="predicted"/>
<dbReference type="Proteomes" id="UP001597417">
    <property type="component" value="Unassembled WGS sequence"/>
</dbReference>
<evidence type="ECO:0000313" key="1">
    <source>
        <dbReference type="EMBL" id="MFD2420481.1"/>
    </source>
</evidence>
<organism evidence="1 2">
    <name type="scientific">Amycolatopsis pigmentata</name>
    <dbReference type="NCBI Taxonomy" id="450801"/>
    <lineage>
        <taxon>Bacteria</taxon>
        <taxon>Bacillati</taxon>
        <taxon>Actinomycetota</taxon>
        <taxon>Actinomycetes</taxon>
        <taxon>Pseudonocardiales</taxon>
        <taxon>Pseudonocardiaceae</taxon>
        <taxon>Amycolatopsis</taxon>
    </lineage>
</organism>
<gene>
    <name evidence="1" type="ORF">ACFSXZ_29555</name>
</gene>
<reference evidence="2" key="1">
    <citation type="journal article" date="2019" name="Int. J. Syst. Evol. Microbiol.">
        <title>The Global Catalogue of Microorganisms (GCM) 10K type strain sequencing project: providing services to taxonomists for standard genome sequencing and annotation.</title>
        <authorList>
            <consortium name="The Broad Institute Genomics Platform"/>
            <consortium name="The Broad Institute Genome Sequencing Center for Infectious Disease"/>
            <person name="Wu L."/>
            <person name="Ma J."/>
        </authorList>
    </citation>
    <scope>NUCLEOTIDE SEQUENCE [LARGE SCALE GENOMIC DNA]</scope>
    <source>
        <strain evidence="2">CGMCC 4.7645</strain>
    </source>
</reference>
<dbReference type="RefSeq" id="WP_378268559.1">
    <property type="nucleotide sequence ID" value="NZ_JBHUKR010000019.1"/>
</dbReference>
<dbReference type="EMBL" id="JBHUKR010000019">
    <property type="protein sequence ID" value="MFD2420481.1"/>
    <property type="molecule type" value="Genomic_DNA"/>
</dbReference>
<evidence type="ECO:0000313" key="2">
    <source>
        <dbReference type="Proteomes" id="UP001597417"/>
    </source>
</evidence>
<accession>A0ABW5G038</accession>
<keyword evidence="2" id="KW-1185">Reference proteome</keyword>